<proteinExistence type="inferred from homology"/>
<dbReference type="OrthoDB" id="21458at2759"/>
<protein>
    <recommendedName>
        <fullName evidence="4">Protein odr-4 homolog</fullName>
    </recommendedName>
</protein>
<sequence length="448" mass="49243">MGRTYIVDDLVEKYLTNLHTVNAAYVTGLLIGQISGQKDYVVLAAQTPQREKEAEGSGANGGKPSSLDDINVQWVSEHARQVSQMLPGGLSVLGVFLIHSPELSKEAQNTLRRVIFGIDKRMSKGRLWQLTEEDASERVMLQICSVTKKAICRTFDIRDPKSSAKPAEWKYQPGVSTSWQALQCSVELSLGFPISEMTSANMDKCTKEALQRWARQIQTGLCLINGKRMPDNFDLTVGQKKSSKMAQPVLPAQILIPAAGMGSEQRSTALVQACSGFLTVKGTVHCRAYVHTNKPRAWQAMQAIKRDVMDTVSCRTEMLFEELMNESDSDRGGVSGRQPLPMRVFATVPGATFCVCDYMFPDESTADVRERFKEMLDCDIPEETMDTSQETTVEKQSSISEEHSCNATPDIPVGAPKDQKSLRPYIGAAMAAGIALLATAVSLLYLGD</sequence>
<keyword evidence="11" id="KW-1185">Reference proteome</keyword>
<keyword evidence="7 9" id="KW-0472">Membrane</keyword>
<comment type="subcellular location">
    <subcellularLocation>
        <location evidence="2">Membrane</location>
    </subcellularLocation>
</comment>
<dbReference type="EMBL" id="JAERUA010000024">
    <property type="protein sequence ID" value="KAI1882927.1"/>
    <property type="molecule type" value="Genomic_DNA"/>
</dbReference>
<evidence type="ECO:0000256" key="3">
    <source>
        <dbReference type="ARBA" id="ARBA00010131"/>
    </source>
</evidence>
<dbReference type="GO" id="GO:0016020">
    <property type="term" value="C:membrane"/>
    <property type="evidence" value="ECO:0007669"/>
    <property type="project" value="UniProtKB-SubCell"/>
</dbReference>
<feature type="region of interest" description="Disordered" evidence="8">
    <location>
        <begin position="385"/>
        <end position="416"/>
    </location>
</feature>
<evidence type="ECO:0000256" key="4">
    <source>
        <dbReference type="ARBA" id="ARBA00020550"/>
    </source>
</evidence>
<dbReference type="PANTHER" id="PTHR33966">
    <property type="entry name" value="PROTEIN ODR-4 HOMOLOG"/>
    <property type="match status" value="1"/>
</dbReference>
<dbReference type="Pfam" id="PF14778">
    <property type="entry name" value="ODR4-like"/>
    <property type="match status" value="1"/>
</dbReference>
<evidence type="ECO:0000256" key="6">
    <source>
        <dbReference type="ARBA" id="ARBA00022989"/>
    </source>
</evidence>
<dbReference type="InterPro" id="IPR029454">
    <property type="entry name" value="ODR-4-like"/>
</dbReference>
<evidence type="ECO:0000256" key="2">
    <source>
        <dbReference type="ARBA" id="ARBA00004370"/>
    </source>
</evidence>
<evidence type="ECO:0000256" key="5">
    <source>
        <dbReference type="ARBA" id="ARBA00022692"/>
    </source>
</evidence>
<dbReference type="PANTHER" id="PTHR33966:SF1">
    <property type="entry name" value="PROTEIN ODR-4 HOMOLOG"/>
    <property type="match status" value="1"/>
</dbReference>
<gene>
    <name evidence="10" type="ORF">AGOR_G00239930</name>
</gene>
<evidence type="ECO:0000256" key="9">
    <source>
        <dbReference type="SAM" id="Phobius"/>
    </source>
</evidence>
<comment type="similarity">
    <text evidence="3">Belongs to the ODR-4 family.</text>
</comment>
<feature type="transmembrane region" description="Helical" evidence="9">
    <location>
        <begin position="425"/>
        <end position="446"/>
    </location>
</feature>
<comment type="caution">
    <text evidence="10">The sequence shown here is derived from an EMBL/GenBank/DDBJ whole genome shotgun (WGS) entry which is preliminary data.</text>
</comment>
<keyword evidence="6 9" id="KW-1133">Transmembrane helix</keyword>
<name>A0A8T3CG58_9TELE</name>
<evidence type="ECO:0000313" key="10">
    <source>
        <dbReference type="EMBL" id="KAI1882927.1"/>
    </source>
</evidence>
<organism evidence="10 11">
    <name type="scientific">Albula goreensis</name>
    <dbReference type="NCBI Taxonomy" id="1534307"/>
    <lineage>
        <taxon>Eukaryota</taxon>
        <taxon>Metazoa</taxon>
        <taxon>Chordata</taxon>
        <taxon>Craniata</taxon>
        <taxon>Vertebrata</taxon>
        <taxon>Euteleostomi</taxon>
        <taxon>Actinopterygii</taxon>
        <taxon>Neopterygii</taxon>
        <taxon>Teleostei</taxon>
        <taxon>Albuliformes</taxon>
        <taxon>Albulidae</taxon>
        <taxon>Albula</taxon>
    </lineage>
</organism>
<evidence type="ECO:0000256" key="1">
    <source>
        <dbReference type="ARBA" id="ARBA00003891"/>
    </source>
</evidence>
<evidence type="ECO:0000256" key="7">
    <source>
        <dbReference type="ARBA" id="ARBA00023136"/>
    </source>
</evidence>
<evidence type="ECO:0000256" key="8">
    <source>
        <dbReference type="SAM" id="MobiDB-lite"/>
    </source>
</evidence>
<dbReference type="GO" id="GO:0008104">
    <property type="term" value="P:intracellular protein localization"/>
    <property type="evidence" value="ECO:0007669"/>
    <property type="project" value="TreeGrafter"/>
</dbReference>
<feature type="compositionally biased region" description="Polar residues" evidence="8">
    <location>
        <begin position="386"/>
        <end position="399"/>
    </location>
</feature>
<keyword evidence="5 9" id="KW-0812">Transmembrane</keyword>
<dbReference type="AlphaFoldDB" id="A0A8T3CG58"/>
<evidence type="ECO:0000313" key="11">
    <source>
        <dbReference type="Proteomes" id="UP000829720"/>
    </source>
</evidence>
<accession>A0A8T3CG58</accession>
<dbReference type="Proteomes" id="UP000829720">
    <property type="component" value="Unassembled WGS sequence"/>
</dbReference>
<comment type="function">
    <text evidence="1">May play a role in the trafficking of a subset of G-protein coupled receptors.</text>
</comment>
<reference evidence="10" key="1">
    <citation type="submission" date="2021-01" db="EMBL/GenBank/DDBJ databases">
        <authorList>
            <person name="Zahm M."/>
            <person name="Roques C."/>
            <person name="Cabau C."/>
            <person name="Klopp C."/>
            <person name="Donnadieu C."/>
            <person name="Jouanno E."/>
            <person name="Lampietro C."/>
            <person name="Louis A."/>
            <person name="Herpin A."/>
            <person name="Echchiki A."/>
            <person name="Berthelot C."/>
            <person name="Parey E."/>
            <person name="Roest-Crollius H."/>
            <person name="Braasch I."/>
            <person name="Postlethwait J."/>
            <person name="Bobe J."/>
            <person name="Montfort J."/>
            <person name="Bouchez O."/>
            <person name="Begum T."/>
            <person name="Mejri S."/>
            <person name="Adams A."/>
            <person name="Chen W.-J."/>
            <person name="Guiguen Y."/>
        </authorList>
    </citation>
    <scope>NUCLEOTIDE SEQUENCE</scope>
    <source>
        <tissue evidence="10">Blood</tissue>
    </source>
</reference>
<dbReference type="GO" id="GO:0012505">
    <property type="term" value="C:endomembrane system"/>
    <property type="evidence" value="ECO:0007669"/>
    <property type="project" value="TreeGrafter"/>
</dbReference>